<dbReference type="Proteomes" id="UP001220395">
    <property type="component" value="Plasmid unnamed1"/>
</dbReference>
<dbReference type="EMBL" id="CP117412">
    <property type="protein sequence ID" value="WCT75529.1"/>
    <property type="molecule type" value="Genomic_DNA"/>
</dbReference>
<gene>
    <name evidence="1" type="ORF">PQ455_19415</name>
</gene>
<evidence type="ECO:0000313" key="1">
    <source>
        <dbReference type="EMBL" id="WCT75529.1"/>
    </source>
</evidence>
<proteinExistence type="predicted"/>
<protein>
    <submittedName>
        <fullName evidence="1">Uncharacterized protein</fullName>
    </submittedName>
</protein>
<dbReference type="RefSeq" id="WP_273691551.1">
    <property type="nucleotide sequence ID" value="NZ_CP117412.1"/>
</dbReference>
<geneLocation type="plasmid" evidence="1 2">
    <name>unnamed1</name>
</geneLocation>
<name>A0ABY7TQL2_9SPHN</name>
<keyword evidence="1" id="KW-0614">Plasmid</keyword>
<organism evidence="1 2">
    <name type="scientific">Sphingomonas naphthae</name>
    <dbReference type="NCBI Taxonomy" id="1813468"/>
    <lineage>
        <taxon>Bacteria</taxon>
        <taxon>Pseudomonadati</taxon>
        <taxon>Pseudomonadota</taxon>
        <taxon>Alphaproteobacteria</taxon>
        <taxon>Sphingomonadales</taxon>
        <taxon>Sphingomonadaceae</taxon>
        <taxon>Sphingomonas</taxon>
    </lineage>
</organism>
<sequence>MEQQIIHACGHQQAHVLYGFDSQVARKARWLRTTKCRACFLADKKAEQIEATARDTATVAHLILPPLTGSERQVAWAETIRIKRLAALTVSPHTSIDADCNLCLRIYDAKWWIDHRDLANEDLLDQATRHLQIAAMPANGQQSAAA</sequence>
<keyword evidence="2" id="KW-1185">Reference proteome</keyword>
<reference evidence="1 2" key="1">
    <citation type="submission" date="2023-02" db="EMBL/GenBank/DDBJ databases">
        <title>Genome sequence of Sphingomonas naphthae.</title>
        <authorList>
            <person name="Kim S."/>
            <person name="Heo J."/>
            <person name="Kwon S.-W."/>
        </authorList>
    </citation>
    <scope>NUCLEOTIDE SEQUENCE [LARGE SCALE GENOMIC DNA]</scope>
    <source>
        <strain evidence="1 2">KACC 18716</strain>
        <plasmid evidence="1 2">unnamed1</plasmid>
    </source>
</reference>
<accession>A0ABY7TQL2</accession>
<evidence type="ECO:0000313" key="2">
    <source>
        <dbReference type="Proteomes" id="UP001220395"/>
    </source>
</evidence>